<dbReference type="AlphaFoldDB" id="A0A4Q2KUV7"/>
<comment type="caution">
    <text evidence="2">The sequence shown here is derived from an EMBL/GenBank/DDBJ whole genome shotgun (WGS) entry which is preliminary data.</text>
</comment>
<protein>
    <submittedName>
        <fullName evidence="2">DUF3046 domain-containing protein</fullName>
    </submittedName>
</protein>
<reference evidence="2 3" key="1">
    <citation type="submission" date="2019-01" db="EMBL/GenBank/DDBJ databases">
        <title>Agromyces.</title>
        <authorList>
            <person name="Li J."/>
        </authorList>
    </citation>
    <scope>NUCLEOTIDE SEQUENCE [LARGE SCALE GENOMIC DNA]</scope>
    <source>
        <strain evidence="2 3">DSM 15934</strain>
    </source>
</reference>
<dbReference type="EMBL" id="SDPN01000045">
    <property type="protein sequence ID" value="RXZ67562.1"/>
    <property type="molecule type" value="Genomic_DNA"/>
</dbReference>
<gene>
    <name evidence="2" type="ORF">ESP51_17300</name>
</gene>
<dbReference type="RefSeq" id="WP_129522142.1">
    <property type="nucleotide sequence ID" value="NZ_SDPN01000045.1"/>
</dbReference>
<evidence type="ECO:0000256" key="1">
    <source>
        <dbReference type="SAM" id="MobiDB-lite"/>
    </source>
</evidence>
<keyword evidence="3" id="KW-1185">Reference proteome</keyword>
<accession>A0A4Q2KUV7</accession>
<organism evidence="2 3">
    <name type="scientific">Agromyces albus</name>
    <dbReference type="NCBI Taxonomy" id="205332"/>
    <lineage>
        <taxon>Bacteria</taxon>
        <taxon>Bacillati</taxon>
        <taxon>Actinomycetota</taxon>
        <taxon>Actinomycetes</taxon>
        <taxon>Micrococcales</taxon>
        <taxon>Microbacteriaceae</taxon>
        <taxon>Agromyces</taxon>
    </lineage>
</organism>
<name>A0A4Q2KUV7_9MICO</name>
<feature type="region of interest" description="Disordered" evidence="1">
    <location>
        <begin position="61"/>
        <end position="82"/>
    </location>
</feature>
<dbReference type="OrthoDB" id="3215033at2"/>
<sequence>MRLSEFQIAVEEEFGPGYAGVLVNDLVLATLDGRTAREALADGVDPRSVWLALCDAADVPPARRHGVGRRRQPGSHDARGAG</sequence>
<proteinExistence type="predicted"/>
<dbReference type="Proteomes" id="UP000293865">
    <property type="component" value="Unassembled WGS sequence"/>
</dbReference>
<evidence type="ECO:0000313" key="3">
    <source>
        <dbReference type="Proteomes" id="UP000293865"/>
    </source>
</evidence>
<evidence type="ECO:0000313" key="2">
    <source>
        <dbReference type="EMBL" id="RXZ67562.1"/>
    </source>
</evidence>
<dbReference type="InterPro" id="IPR021408">
    <property type="entry name" value="DUF3046"/>
</dbReference>
<feature type="compositionally biased region" description="Basic residues" evidence="1">
    <location>
        <begin position="62"/>
        <end position="73"/>
    </location>
</feature>
<dbReference type="Pfam" id="PF11248">
    <property type="entry name" value="DUF3046"/>
    <property type="match status" value="1"/>
</dbReference>